<evidence type="ECO:0000256" key="1">
    <source>
        <dbReference type="SAM" id="Phobius"/>
    </source>
</evidence>
<feature type="transmembrane region" description="Helical" evidence="1">
    <location>
        <begin position="16"/>
        <end position="35"/>
    </location>
</feature>
<keyword evidence="1" id="KW-1133">Transmembrane helix</keyword>
<dbReference type="AlphaFoldDB" id="A0A0M2UU98"/>
<reference evidence="2 3" key="1">
    <citation type="journal article" date="2013" name="BMC Microbiol.">
        <title>Identification of the type II cytochrome c maturation pathway in anammox bacteria by comparative genomics.</title>
        <authorList>
            <person name="Ferousi C."/>
            <person name="Speth D.R."/>
            <person name="Reimann J."/>
            <person name="Op den Camp H.J."/>
            <person name="Allen J.W."/>
            <person name="Keltjens J.T."/>
            <person name="Jetten M.S."/>
        </authorList>
    </citation>
    <scope>NUCLEOTIDE SEQUENCE [LARGE SCALE GENOMIC DNA]</scope>
    <source>
        <strain evidence="2">RU1</strain>
    </source>
</reference>
<accession>A0A0M2UU98</accession>
<gene>
    <name evidence="2" type="ORF">BROFUL_02739</name>
</gene>
<evidence type="ECO:0000313" key="2">
    <source>
        <dbReference type="EMBL" id="KKO18571.1"/>
    </source>
</evidence>
<sequence length="41" mass="4334">MLSHLSVQGRDKAGKGMYIHSGGILSFIAVTFPMISAEGLI</sequence>
<evidence type="ECO:0000313" key="3">
    <source>
        <dbReference type="Proteomes" id="UP000034954"/>
    </source>
</evidence>
<name>A0A0M2UU98_9BACT</name>
<keyword evidence="1" id="KW-0812">Transmembrane</keyword>
<dbReference type="Proteomes" id="UP000034954">
    <property type="component" value="Unassembled WGS sequence"/>
</dbReference>
<proteinExistence type="predicted"/>
<protein>
    <submittedName>
        <fullName evidence="2">Uncharacterized protein</fullName>
    </submittedName>
</protein>
<keyword evidence="3" id="KW-1185">Reference proteome</keyword>
<keyword evidence="1" id="KW-0472">Membrane</keyword>
<comment type="caution">
    <text evidence="2">The sequence shown here is derived from an EMBL/GenBank/DDBJ whole genome shotgun (WGS) entry which is preliminary data.</text>
</comment>
<dbReference type="EMBL" id="LAQJ01000254">
    <property type="protein sequence ID" value="KKO18571.1"/>
    <property type="molecule type" value="Genomic_DNA"/>
</dbReference>
<organism evidence="2 3">
    <name type="scientific">Candidatus Brocadia fulgida</name>
    <dbReference type="NCBI Taxonomy" id="380242"/>
    <lineage>
        <taxon>Bacteria</taxon>
        <taxon>Pseudomonadati</taxon>
        <taxon>Planctomycetota</taxon>
        <taxon>Candidatus Brocadiia</taxon>
        <taxon>Candidatus Brocadiales</taxon>
        <taxon>Candidatus Brocadiaceae</taxon>
        <taxon>Candidatus Brocadia</taxon>
    </lineage>
</organism>